<dbReference type="InterPro" id="IPR019734">
    <property type="entry name" value="TPR_rpt"/>
</dbReference>
<keyword evidence="6" id="KW-1185">Reference proteome</keyword>
<organism evidence="5 6">
    <name type="scientific">Leptospira fainei serovar Hurstbridge str. BUT 6</name>
    <dbReference type="NCBI Taxonomy" id="1193011"/>
    <lineage>
        <taxon>Bacteria</taxon>
        <taxon>Pseudomonadati</taxon>
        <taxon>Spirochaetota</taxon>
        <taxon>Spirochaetia</taxon>
        <taxon>Leptospirales</taxon>
        <taxon>Leptospiraceae</taxon>
        <taxon>Leptospira</taxon>
    </lineage>
</organism>
<dbReference type="Proteomes" id="UP000014540">
    <property type="component" value="Unassembled WGS sequence"/>
</dbReference>
<reference evidence="5" key="1">
    <citation type="submission" date="2013-04" db="EMBL/GenBank/DDBJ databases">
        <authorList>
            <person name="Harkins D.M."/>
            <person name="Durkin A.S."/>
            <person name="Selengut J.D."/>
            <person name="Sanka R."/>
            <person name="DePew J."/>
            <person name="Purushe J."/>
            <person name="Ahmed A."/>
            <person name="van der Linden H."/>
            <person name="Goris M.G.A."/>
            <person name="Hartskeerl R.A."/>
            <person name="Vinetz J.M."/>
            <person name="Sutton G.G."/>
            <person name="Nelson W.C."/>
            <person name="Fouts D.E."/>
        </authorList>
    </citation>
    <scope>NUCLEOTIDE SEQUENCE [LARGE SCALE GENOMIC DNA]</scope>
    <source>
        <strain evidence="5">BUT 6</strain>
    </source>
</reference>
<dbReference type="PROSITE" id="PS50293">
    <property type="entry name" value="TPR_REGION"/>
    <property type="match status" value="1"/>
</dbReference>
<feature type="repeat" description="TPR" evidence="3">
    <location>
        <begin position="213"/>
        <end position="246"/>
    </location>
</feature>
<evidence type="ECO:0000256" key="3">
    <source>
        <dbReference type="PROSITE-ProRule" id="PRU00339"/>
    </source>
</evidence>
<dbReference type="OrthoDB" id="340034at2"/>
<dbReference type="InterPro" id="IPR050498">
    <property type="entry name" value="Ycf3"/>
</dbReference>
<dbReference type="PANTHER" id="PTHR44858">
    <property type="entry name" value="TETRATRICOPEPTIDE REPEAT PROTEIN 6"/>
    <property type="match status" value="1"/>
</dbReference>
<name>S3V4A0_9LEPT</name>
<dbReference type="SUPFAM" id="SSF48452">
    <property type="entry name" value="TPR-like"/>
    <property type="match status" value="1"/>
</dbReference>
<dbReference type="RefSeq" id="WP_016547544.1">
    <property type="nucleotide sequence ID" value="NZ_AKWZ02000001.1"/>
</dbReference>
<evidence type="ECO:0000256" key="4">
    <source>
        <dbReference type="SAM" id="MobiDB-lite"/>
    </source>
</evidence>
<gene>
    <name evidence="5" type="ORF">LEP1GSC058_1333</name>
</gene>
<evidence type="ECO:0000256" key="1">
    <source>
        <dbReference type="ARBA" id="ARBA00022737"/>
    </source>
</evidence>
<accession>S3V4A0</accession>
<keyword evidence="1" id="KW-0677">Repeat</keyword>
<dbReference type="AlphaFoldDB" id="S3V4A0"/>
<keyword evidence="2 3" id="KW-0802">TPR repeat</keyword>
<evidence type="ECO:0000313" key="6">
    <source>
        <dbReference type="Proteomes" id="UP000014540"/>
    </source>
</evidence>
<dbReference type="STRING" id="1193011.LEP1GSC058_1333"/>
<dbReference type="PROSITE" id="PS50005">
    <property type="entry name" value="TPR"/>
    <property type="match status" value="2"/>
</dbReference>
<feature type="region of interest" description="Disordered" evidence="4">
    <location>
        <begin position="58"/>
        <end position="77"/>
    </location>
</feature>
<dbReference type="InterPro" id="IPR011990">
    <property type="entry name" value="TPR-like_helical_dom_sf"/>
</dbReference>
<comment type="caution">
    <text evidence="5">The sequence shown here is derived from an EMBL/GenBank/DDBJ whole genome shotgun (WGS) entry which is preliminary data.</text>
</comment>
<dbReference type="Gene3D" id="1.25.40.10">
    <property type="entry name" value="Tetratricopeptide repeat domain"/>
    <property type="match status" value="2"/>
</dbReference>
<dbReference type="Pfam" id="PF07719">
    <property type="entry name" value="TPR_2"/>
    <property type="match status" value="1"/>
</dbReference>
<dbReference type="SMART" id="SM00028">
    <property type="entry name" value="TPR"/>
    <property type="match status" value="6"/>
</dbReference>
<dbReference type="EMBL" id="AKWZ02000001">
    <property type="protein sequence ID" value="EPG76268.1"/>
    <property type="molecule type" value="Genomic_DNA"/>
</dbReference>
<feature type="repeat" description="TPR" evidence="3">
    <location>
        <begin position="111"/>
        <end position="144"/>
    </location>
</feature>
<evidence type="ECO:0000256" key="2">
    <source>
        <dbReference type="ARBA" id="ARBA00022803"/>
    </source>
</evidence>
<sequence length="291" mass="33070">MINRFLGFFLLLGLLLAVFSVFTRTTENQVDALSTSSSARSEDTFQFSELLRTIWGDLTSKSPEPSDSNLTDPSEEPTDIFKAGFDAYEQKDYEKSIREYDRYLEKIPSDTSALYNRGLAKYSLGRFSEAEIDFDTALKIQPDNFDILLYRGYCKSELEKRDEAFKDIDRAIKLGAKYAEAYVNRAILYNLSEQPTAALKDAKEAVRLDAQSSRANFQIGYAYYGLKKYNDSINAYSKAILLNPKDGGQSYYNRGLCYLAVRKKTNACDDFKLSLEGGYATANEMIQEYCK</sequence>
<feature type="compositionally biased region" description="Polar residues" evidence="4">
    <location>
        <begin position="59"/>
        <end position="72"/>
    </location>
</feature>
<dbReference type="Pfam" id="PF00515">
    <property type="entry name" value="TPR_1"/>
    <property type="match status" value="1"/>
</dbReference>
<proteinExistence type="predicted"/>
<evidence type="ECO:0000313" key="5">
    <source>
        <dbReference type="EMBL" id="EPG76268.1"/>
    </source>
</evidence>
<dbReference type="PANTHER" id="PTHR44858:SF1">
    <property type="entry name" value="UDP-N-ACETYLGLUCOSAMINE--PEPTIDE N-ACETYLGLUCOSAMINYLTRANSFERASE SPINDLY-RELATED"/>
    <property type="match status" value="1"/>
</dbReference>
<protein>
    <submittedName>
        <fullName evidence="5">Tetratricopeptide repeat protein</fullName>
    </submittedName>
</protein>
<dbReference type="InterPro" id="IPR013105">
    <property type="entry name" value="TPR_2"/>
</dbReference>